<dbReference type="Gene3D" id="1.10.730.10">
    <property type="entry name" value="Isoleucyl-tRNA Synthetase, Domain 1"/>
    <property type="match status" value="1"/>
</dbReference>
<dbReference type="OrthoDB" id="372102at2157"/>
<dbReference type="SUPFAM" id="SSF47323">
    <property type="entry name" value="Anticodon-binding domain of a subclass of class I aminoacyl-tRNA synthetases"/>
    <property type="match status" value="1"/>
</dbReference>
<dbReference type="Proteomes" id="UP000005867">
    <property type="component" value="Chromosome"/>
</dbReference>
<dbReference type="SMART" id="SM00836">
    <property type="entry name" value="DALR_1"/>
    <property type="match status" value="1"/>
</dbReference>
<keyword evidence="6 9" id="KW-0648">Protein biosynthesis</keyword>
<keyword evidence="4 9" id="KW-0547">Nucleotide-binding</keyword>
<keyword evidence="2 9" id="KW-0963">Cytoplasm</keyword>
<name>G7VDB9_9CREN</name>
<evidence type="ECO:0000256" key="2">
    <source>
        <dbReference type="ARBA" id="ARBA00022490"/>
    </source>
</evidence>
<organism evidence="12 13">
    <name type="scientific">Pyrobaculum ferrireducens</name>
    <dbReference type="NCBI Taxonomy" id="1104324"/>
    <lineage>
        <taxon>Archaea</taxon>
        <taxon>Thermoproteota</taxon>
        <taxon>Thermoprotei</taxon>
        <taxon>Thermoproteales</taxon>
        <taxon>Thermoproteaceae</taxon>
        <taxon>Pyrobaculum</taxon>
    </lineage>
</organism>
<dbReference type="RefSeq" id="WP_014288532.1">
    <property type="nucleotide sequence ID" value="NC_016645.1"/>
</dbReference>
<dbReference type="GO" id="GO:0005737">
    <property type="term" value="C:cytoplasm"/>
    <property type="evidence" value="ECO:0007669"/>
    <property type="project" value="UniProtKB-SubCell"/>
</dbReference>
<dbReference type="FunFam" id="3.40.50.620:FF:000659">
    <property type="entry name" value="DALR anticodon binding domain containing protein"/>
    <property type="match status" value="1"/>
</dbReference>
<dbReference type="Pfam" id="PF00750">
    <property type="entry name" value="tRNA-synt_1d"/>
    <property type="match status" value="2"/>
</dbReference>
<keyword evidence="13" id="KW-1185">Reference proteome</keyword>
<dbReference type="SUPFAM" id="SSF52374">
    <property type="entry name" value="Nucleotidylyl transferase"/>
    <property type="match status" value="1"/>
</dbReference>
<comment type="similarity">
    <text evidence="1 9 10">Belongs to the class-I aminoacyl-tRNA synthetase family.</text>
</comment>
<sequence>MDPLKPPKEEFTRVLSELARELGLGEVPEVERTRRFGFFSARFHKYRVDPRRLAEAVEVFKSRRFDYLTGLSVEGLYVNVDVDVSKVGELVFDAVAKMGRKYGFSEECSGGSFLVEHTSANPIHPLHIGHGRNAILGDSLARLLKFCGNKVETHFYVDDCGVQVMYAAIGYEAVREEVGKLAERAKPDLVVGQIYSATNAVAEVGRLRRELEKASDDEKKREILAQIDEWMAVLRRLLDGEREIISKIVERLGQRDVAGEAVELNRRYELGEPDARRVVREVVDLVLKGQRETLARLGIEIDKWDYESEIAVWSGEAARVVSELQRRWPQYVENKGGAVVFRADKFVEDFQLWDVLDLPKFIPPVTLTRSDGTTLYVTRDVAYALWQTRQGFDKVIRVVSTEQTHEQAHVRIILYALGHEDAARRVIHYAYEMVNLPGAKMSARRGQYISLDEILDEAAERSASLVKERNPEVSGIIAERVGVGSVRYAFLSTGPRKPIEFRWDAVLNLRQNSGTFLQYTYVRAYSILEKAQVIGRTPVPGGILPEERDLILKVAEWPSVVRESARSLRPDYVAEFLDGLALVFNSYYEKAPVLKAEEPVRSFRLALVNAVKTVLEAGFYILGIPILTKM</sequence>
<keyword evidence="3 9" id="KW-0436">Ligase</keyword>
<evidence type="ECO:0000313" key="13">
    <source>
        <dbReference type="Proteomes" id="UP000005867"/>
    </source>
</evidence>
<dbReference type="InterPro" id="IPR014729">
    <property type="entry name" value="Rossmann-like_a/b/a_fold"/>
</dbReference>
<dbReference type="GeneID" id="11595532"/>
<dbReference type="InterPro" id="IPR035684">
    <property type="entry name" value="ArgRS_core"/>
</dbReference>
<gene>
    <name evidence="9" type="primary">argS</name>
    <name evidence="12" type="ORF">P186_1275</name>
</gene>
<evidence type="ECO:0000256" key="3">
    <source>
        <dbReference type="ARBA" id="ARBA00022598"/>
    </source>
</evidence>
<dbReference type="InterPro" id="IPR009080">
    <property type="entry name" value="tRNAsynth_Ia_anticodon-bd"/>
</dbReference>
<dbReference type="AlphaFoldDB" id="G7VDB9"/>
<dbReference type="GO" id="GO:0004814">
    <property type="term" value="F:arginine-tRNA ligase activity"/>
    <property type="evidence" value="ECO:0007669"/>
    <property type="project" value="UniProtKB-UniRule"/>
</dbReference>
<feature type="domain" description="DALR anticodon binding" evidence="11">
    <location>
        <begin position="517"/>
        <end position="630"/>
    </location>
</feature>
<dbReference type="eggNOG" id="arCOG00487">
    <property type="taxonomic scope" value="Archaea"/>
</dbReference>
<dbReference type="EMBL" id="CP003098">
    <property type="protein sequence ID" value="AET32704.1"/>
    <property type="molecule type" value="Genomic_DNA"/>
</dbReference>
<dbReference type="PANTHER" id="PTHR11956:SF5">
    <property type="entry name" value="ARGININE--TRNA LIGASE, CYTOPLASMIC"/>
    <property type="match status" value="1"/>
</dbReference>
<dbReference type="STRING" id="1104324.P186_1275"/>
<dbReference type="EC" id="6.1.1.19" evidence="9"/>
<dbReference type="Gene3D" id="3.40.50.620">
    <property type="entry name" value="HUPs"/>
    <property type="match status" value="1"/>
</dbReference>
<feature type="short sequence motif" description="'HIGH' region" evidence="9">
    <location>
        <begin position="120"/>
        <end position="130"/>
    </location>
</feature>
<protein>
    <recommendedName>
        <fullName evidence="9">Arginine--tRNA ligase</fullName>
        <ecNumber evidence="9">6.1.1.19</ecNumber>
    </recommendedName>
    <alternativeName>
        <fullName evidence="9">Arginyl-tRNA synthetase</fullName>
        <shortName evidence="9">ArgRS</shortName>
    </alternativeName>
</protein>
<dbReference type="GO" id="GO:0006420">
    <property type="term" value="P:arginyl-tRNA aminoacylation"/>
    <property type="evidence" value="ECO:0007669"/>
    <property type="project" value="UniProtKB-UniRule"/>
</dbReference>
<reference evidence="12 13" key="1">
    <citation type="journal article" date="2012" name="J. Bacteriol.">
        <title>Complete genome sequence of strain 1860, a crenarchaeon of the genus pyrobaculum able to grow with various electron acceptors.</title>
        <authorList>
            <person name="Mardanov A.V."/>
            <person name="Gumerov V.M."/>
            <person name="Slobodkina G.B."/>
            <person name="Beletsky A.V."/>
            <person name="Bonch-Osmolovskaya E.A."/>
            <person name="Ravin N.V."/>
            <person name="Skryabin K.G."/>
        </authorList>
    </citation>
    <scope>NUCLEOTIDE SEQUENCE [LARGE SCALE GENOMIC DNA]</scope>
    <source>
        <strain evidence="12 13">1860</strain>
    </source>
</reference>
<keyword evidence="7 9" id="KW-0030">Aminoacyl-tRNA synthetase</keyword>
<evidence type="ECO:0000256" key="4">
    <source>
        <dbReference type="ARBA" id="ARBA00022741"/>
    </source>
</evidence>
<dbReference type="NCBIfam" id="TIGR00456">
    <property type="entry name" value="argS"/>
    <property type="match status" value="1"/>
</dbReference>
<dbReference type="InterPro" id="IPR008909">
    <property type="entry name" value="DALR_anticod-bd"/>
</dbReference>
<comment type="catalytic activity">
    <reaction evidence="8 9">
        <text>tRNA(Arg) + L-arginine + ATP = L-arginyl-tRNA(Arg) + AMP + diphosphate</text>
        <dbReference type="Rhea" id="RHEA:20301"/>
        <dbReference type="Rhea" id="RHEA-COMP:9658"/>
        <dbReference type="Rhea" id="RHEA-COMP:9673"/>
        <dbReference type="ChEBI" id="CHEBI:30616"/>
        <dbReference type="ChEBI" id="CHEBI:32682"/>
        <dbReference type="ChEBI" id="CHEBI:33019"/>
        <dbReference type="ChEBI" id="CHEBI:78442"/>
        <dbReference type="ChEBI" id="CHEBI:78513"/>
        <dbReference type="ChEBI" id="CHEBI:456215"/>
        <dbReference type="EC" id="6.1.1.19"/>
    </reaction>
</comment>
<accession>G7VDB9</accession>
<dbReference type="HOGENOM" id="CLU_006406_6_1_2"/>
<evidence type="ECO:0000256" key="7">
    <source>
        <dbReference type="ARBA" id="ARBA00023146"/>
    </source>
</evidence>
<proteinExistence type="inferred from homology"/>
<evidence type="ECO:0000313" key="12">
    <source>
        <dbReference type="EMBL" id="AET32704.1"/>
    </source>
</evidence>
<evidence type="ECO:0000256" key="1">
    <source>
        <dbReference type="ARBA" id="ARBA00005594"/>
    </source>
</evidence>
<dbReference type="KEGG" id="pyr:P186_1275"/>
<keyword evidence="5 9" id="KW-0067">ATP-binding</keyword>
<comment type="subcellular location">
    <subcellularLocation>
        <location evidence="9">Cytoplasm</location>
    </subcellularLocation>
</comment>
<dbReference type="NCBIfam" id="NF002446">
    <property type="entry name" value="PRK01611.3-3"/>
    <property type="match status" value="1"/>
</dbReference>
<evidence type="ECO:0000256" key="9">
    <source>
        <dbReference type="HAMAP-Rule" id="MF_00123"/>
    </source>
</evidence>
<dbReference type="PANTHER" id="PTHR11956">
    <property type="entry name" value="ARGINYL-TRNA SYNTHETASE"/>
    <property type="match status" value="1"/>
</dbReference>
<evidence type="ECO:0000256" key="5">
    <source>
        <dbReference type="ARBA" id="ARBA00022840"/>
    </source>
</evidence>
<dbReference type="Pfam" id="PF05746">
    <property type="entry name" value="DALR_1"/>
    <property type="match status" value="1"/>
</dbReference>
<dbReference type="GO" id="GO:0005524">
    <property type="term" value="F:ATP binding"/>
    <property type="evidence" value="ECO:0007669"/>
    <property type="project" value="UniProtKB-UniRule"/>
</dbReference>
<dbReference type="InterPro" id="IPR001278">
    <property type="entry name" value="Arg-tRNA-ligase"/>
</dbReference>
<evidence type="ECO:0000259" key="11">
    <source>
        <dbReference type="SMART" id="SM00836"/>
    </source>
</evidence>
<evidence type="ECO:0000256" key="6">
    <source>
        <dbReference type="ARBA" id="ARBA00022917"/>
    </source>
</evidence>
<evidence type="ECO:0000256" key="8">
    <source>
        <dbReference type="ARBA" id="ARBA00049339"/>
    </source>
</evidence>
<dbReference type="PRINTS" id="PR01038">
    <property type="entry name" value="TRNASYNTHARG"/>
</dbReference>
<evidence type="ECO:0000256" key="10">
    <source>
        <dbReference type="RuleBase" id="RU363038"/>
    </source>
</evidence>
<dbReference type="HAMAP" id="MF_00123">
    <property type="entry name" value="Arg_tRNA_synth"/>
    <property type="match status" value="1"/>
</dbReference>